<evidence type="ECO:0000256" key="1">
    <source>
        <dbReference type="ARBA" id="ARBA00001974"/>
    </source>
</evidence>
<dbReference type="PRINTS" id="PR00411">
    <property type="entry name" value="PNDRDTASEI"/>
</dbReference>
<dbReference type="Gene3D" id="3.50.50.60">
    <property type="entry name" value="FAD/NAD(P)-binding domain"/>
    <property type="match status" value="2"/>
</dbReference>
<dbReference type="Pfam" id="PF02852">
    <property type="entry name" value="Pyr_redox_dim"/>
    <property type="match status" value="1"/>
</dbReference>
<dbReference type="SUPFAM" id="SSF52821">
    <property type="entry name" value="Rhodanese/Cell cycle control phosphatase"/>
    <property type="match status" value="1"/>
</dbReference>
<keyword evidence="4" id="KW-0274">FAD</keyword>
<dbReference type="Proteomes" id="UP001300692">
    <property type="component" value="Unassembled WGS sequence"/>
</dbReference>
<evidence type="ECO:0000256" key="6">
    <source>
        <dbReference type="ARBA" id="ARBA00023284"/>
    </source>
</evidence>
<dbReference type="RefSeq" id="WP_264137681.1">
    <property type="nucleotide sequence ID" value="NZ_JAOYOD010000001.1"/>
</dbReference>
<dbReference type="PRINTS" id="PR00368">
    <property type="entry name" value="FADPNR"/>
</dbReference>
<evidence type="ECO:0000256" key="5">
    <source>
        <dbReference type="ARBA" id="ARBA00023002"/>
    </source>
</evidence>
<feature type="domain" description="Rhodanese" evidence="7">
    <location>
        <begin position="459"/>
        <end position="548"/>
    </location>
</feature>
<dbReference type="InterPro" id="IPR023753">
    <property type="entry name" value="FAD/NAD-binding_dom"/>
</dbReference>
<comment type="caution">
    <text evidence="8">The sequence shown here is derived from an EMBL/GenBank/DDBJ whole genome shotgun (WGS) entry which is preliminary data.</text>
</comment>
<dbReference type="SMART" id="SM00450">
    <property type="entry name" value="RHOD"/>
    <property type="match status" value="1"/>
</dbReference>
<dbReference type="SUPFAM" id="SSF51905">
    <property type="entry name" value="FAD/NAD(P)-binding domain"/>
    <property type="match status" value="1"/>
</dbReference>
<keyword evidence="6" id="KW-0676">Redox-active center</keyword>
<comment type="cofactor">
    <cofactor evidence="1">
        <name>FAD</name>
        <dbReference type="ChEBI" id="CHEBI:57692"/>
    </cofactor>
</comment>
<proteinExistence type="inferred from homology"/>
<dbReference type="Gene3D" id="3.40.250.10">
    <property type="entry name" value="Rhodanese-like domain"/>
    <property type="match status" value="1"/>
</dbReference>
<evidence type="ECO:0000313" key="9">
    <source>
        <dbReference type="Proteomes" id="UP001300692"/>
    </source>
</evidence>
<dbReference type="InterPro" id="IPR036188">
    <property type="entry name" value="FAD/NAD-bd_sf"/>
</dbReference>
<comment type="similarity">
    <text evidence="2">Belongs to the class-III pyridine nucleotide-disulfide oxidoreductase family.</text>
</comment>
<name>A0ABT3CUD6_9BACT</name>
<dbReference type="InterPro" id="IPR016156">
    <property type="entry name" value="FAD/NAD-linked_Rdtase_dimer_sf"/>
</dbReference>
<dbReference type="InterPro" id="IPR004099">
    <property type="entry name" value="Pyr_nucl-diS_OxRdtase_dimer"/>
</dbReference>
<evidence type="ECO:0000259" key="7">
    <source>
        <dbReference type="PROSITE" id="PS50206"/>
    </source>
</evidence>
<dbReference type="PANTHER" id="PTHR43429:SF1">
    <property type="entry name" value="NAD(P)H SULFUR OXIDOREDUCTASE (COA-DEPENDENT)"/>
    <property type="match status" value="1"/>
</dbReference>
<dbReference type="InterPro" id="IPR050260">
    <property type="entry name" value="FAD-bd_OxRdtase"/>
</dbReference>
<dbReference type="EMBL" id="JAOYOD010000001">
    <property type="protein sequence ID" value="MCV9386848.1"/>
    <property type="molecule type" value="Genomic_DNA"/>
</dbReference>
<reference evidence="8 9" key="1">
    <citation type="submission" date="2022-10" db="EMBL/GenBank/DDBJ databases">
        <title>Comparative genomics and taxonomic characterization of three novel marine species of genus Reichenbachiella exhibiting antioxidant and polysaccharide degradation activities.</title>
        <authorList>
            <person name="Muhammad N."/>
            <person name="Lee Y.-J."/>
            <person name="Ko J."/>
            <person name="Kim S.-G."/>
        </authorList>
    </citation>
    <scope>NUCLEOTIDE SEQUENCE [LARGE SCALE GENOMIC DNA]</scope>
    <source>
        <strain evidence="8 9">ABR2-5</strain>
    </source>
</reference>
<dbReference type="SUPFAM" id="SSF55424">
    <property type="entry name" value="FAD/NAD-linked reductases, dimerisation (C-terminal) domain"/>
    <property type="match status" value="1"/>
</dbReference>
<evidence type="ECO:0000256" key="3">
    <source>
        <dbReference type="ARBA" id="ARBA00022630"/>
    </source>
</evidence>
<keyword evidence="3" id="KW-0285">Flavoprotein</keyword>
<organism evidence="8 9">
    <name type="scientific">Reichenbachiella ulvae</name>
    <dbReference type="NCBI Taxonomy" id="2980104"/>
    <lineage>
        <taxon>Bacteria</taxon>
        <taxon>Pseudomonadati</taxon>
        <taxon>Bacteroidota</taxon>
        <taxon>Cytophagia</taxon>
        <taxon>Cytophagales</taxon>
        <taxon>Reichenbachiellaceae</taxon>
        <taxon>Reichenbachiella</taxon>
    </lineage>
</organism>
<dbReference type="PANTHER" id="PTHR43429">
    <property type="entry name" value="PYRIDINE NUCLEOTIDE-DISULFIDE OXIDOREDUCTASE DOMAIN-CONTAINING"/>
    <property type="match status" value="1"/>
</dbReference>
<evidence type="ECO:0000256" key="2">
    <source>
        <dbReference type="ARBA" id="ARBA00009130"/>
    </source>
</evidence>
<keyword evidence="9" id="KW-1185">Reference proteome</keyword>
<dbReference type="Pfam" id="PF00581">
    <property type="entry name" value="Rhodanese"/>
    <property type="match status" value="1"/>
</dbReference>
<protein>
    <submittedName>
        <fullName evidence="8">FAD-dependent oxidoreductase</fullName>
    </submittedName>
</protein>
<evidence type="ECO:0000313" key="8">
    <source>
        <dbReference type="EMBL" id="MCV9386848.1"/>
    </source>
</evidence>
<sequence length="555" mass="60356">MGKRIIIIGGLSAGPSAAAKARRENEEAEIILFEKTANISYATCGIPYALSGKIRSRDKLMVVKPDLLRKRFKIDVRLEEAVLAIDPKKQEVSTHLGIYPYDKLIYATGGSPLIPPIKNLDSCDLWTTCKTIEDFDKIVKDKVLDDKKYVAIIGAGLIGLEAAENLQKIGKTVHIIEKSERVLPILSPMSSRVIKGVLEDEGIQLHLGTTAQELDLQNQRLIMEDGSVIQADYLIIGIGIRPNTQLLPEADKAGNGALIVDAHMRTSLPNIYAAGDCVVMDHLITGHKGFFPMGTHSNKGGRAAGAHAAGNSDITFDGAYGTAIVQVFDYAMAKTGLTPCKEQEAFPYNSSLIIAGNTAGFYPDPSDVYVSLYYEPDTKVLVGAEVFGKKGVDKRIDVLSTAIYAQLTLHDLQNLDLAYAPSFSPAKDPVIVAGFAADNVEMSGFDTALPTELEAQILSGKDIQIIDVRNPDELEKLGKVIGAINIPLDELRDNLDKISDNLPKYIYCAKGLRGYLATKILENNGFRNLNNVAGGMTLWKLLKLPIERVEAFQTA</sequence>
<dbReference type="InterPro" id="IPR036873">
    <property type="entry name" value="Rhodanese-like_dom_sf"/>
</dbReference>
<dbReference type="InterPro" id="IPR001763">
    <property type="entry name" value="Rhodanese-like_dom"/>
</dbReference>
<gene>
    <name evidence="8" type="ORF">N7U62_09255</name>
</gene>
<dbReference type="Pfam" id="PF07992">
    <property type="entry name" value="Pyr_redox_2"/>
    <property type="match status" value="1"/>
</dbReference>
<accession>A0ABT3CUD6</accession>
<evidence type="ECO:0000256" key="4">
    <source>
        <dbReference type="ARBA" id="ARBA00022827"/>
    </source>
</evidence>
<keyword evidence="5" id="KW-0560">Oxidoreductase</keyword>
<dbReference type="PROSITE" id="PS50206">
    <property type="entry name" value="RHODANESE_3"/>
    <property type="match status" value="1"/>
</dbReference>